<evidence type="ECO:0000313" key="3">
    <source>
        <dbReference type="Proteomes" id="UP000588604"/>
    </source>
</evidence>
<keyword evidence="3" id="KW-1185">Reference proteome</keyword>
<organism evidence="2 3">
    <name type="scientific">Algoriphagus iocasae</name>
    <dbReference type="NCBI Taxonomy" id="1836499"/>
    <lineage>
        <taxon>Bacteria</taxon>
        <taxon>Pseudomonadati</taxon>
        <taxon>Bacteroidota</taxon>
        <taxon>Cytophagia</taxon>
        <taxon>Cytophagales</taxon>
        <taxon>Cyclobacteriaceae</taxon>
        <taxon>Algoriphagus</taxon>
    </lineage>
</organism>
<dbReference type="Gene3D" id="3.30.2080.10">
    <property type="entry name" value="GH92 mannosidase domain"/>
    <property type="match status" value="1"/>
</dbReference>
<protein>
    <submittedName>
        <fullName evidence="2">Putative alpha-1,2-mannosidase</fullName>
    </submittedName>
</protein>
<comment type="caution">
    <text evidence="2">The sequence shown here is derived from an EMBL/GenBank/DDBJ whole genome shotgun (WGS) entry which is preliminary data.</text>
</comment>
<dbReference type="Proteomes" id="UP000588604">
    <property type="component" value="Unassembled WGS sequence"/>
</dbReference>
<dbReference type="Pfam" id="PF07971">
    <property type="entry name" value="Glyco_hydro_92"/>
    <property type="match status" value="1"/>
</dbReference>
<feature type="domain" description="Glycosyl hydrolase family 92" evidence="1">
    <location>
        <begin position="12"/>
        <end position="85"/>
    </location>
</feature>
<dbReference type="InterPro" id="IPR012939">
    <property type="entry name" value="Glyco_hydro_92"/>
</dbReference>
<dbReference type="EMBL" id="JACIJO010000003">
    <property type="protein sequence ID" value="MBB6328000.1"/>
    <property type="molecule type" value="Genomic_DNA"/>
</dbReference>
<sequence>MEILSANGGTEANASYEIGSSNFDEIRIKLNPDYYPSGNFVINALNNGENKVYVKSAIFNKKTLDEFNLRHDQIIQGRELVLQMSNQY</sequence>
<gene>
    <name evidence="2" type="ORF">FHS59_003643</name>
</gene>
<accession>A0A841MKN3</accession>
<proteinExistence type="predicted"/>
<evidence type="ECO:0000313" key="2">
    <source>
        <dbReference type="EMBL" id="MBB6328000.1"/>
    </source>
</evidence>
<evidence type="ECO:0000259" key="1">
    <source>
        <dbReference type="Pfam" id="PF07971"/>
    </source>
</evidence>
<reference evidence="2 3" key="1">
    <citation type="submission" date="2020-08" db="EMBL/GenBank/DDBJ databases">
        <title>Genomic Encyclopedia of Type Strains, Phase IV (KMG-IV): sequencing the most valuable type-strain genomes for metagenomic binning, comparative biology and taxonomic classification.</title>
        <authorList>
            <person name="Goeker M."/>
        </authorList>
    </citation>
    <scope>NUCLEOTIDE SEQUENCE [LARGE SCALE GENOMIC DNA]</scope>
    <source>
        <strain evidence="2 3">DSM 102044</strain>
    </source>
</reference>
<name>A0A841MKN3_9BACT</name>
<dbReference type="RefSeq" id="WP_246388510.1">
    <property type="nucleotide sequence ID" value="NZ_JACIJO010000003.1"/>
</dbReference>
<dbReference type="AlphaFoldDB" id="A0A841MKN3"/>